<dbReference type="PANTHER" id="PTHR33121:SF70">
    <property type="entry name" value="SIGNALING PROTEIN YKOW"/>
    <property type="match status" value="1"/>
</dbReference>
<dbReference type="GO" id="GO:0071111">
    <property type="term" value="F:cyclic-guanylate-specific phosphodiesterase activity"/>
    <property type="evidence" value="ECO:0007669"/>
    <property type="project" value="InterPro"/>
</dbReference>
<dbReference type="Pfam" id="PF00563">
    <property type="entry name" value="EAL"/>
    <property type="match status" value="1"/>
</dbReference>
<proteinExistence type="predicted"/>
<dbReference type="Gene3D" id="3.20.20.450">
    <property type="entry name" value="EAL domain"/>
    <property type="match status" value="1"/>
</dbReference>
<dbReference type="InterPro" id="IPR043128">
    <property type="entry name" value="Rev_trsase/Diguanyl_cyclase"/>
</dbReference>
<dbReference type="CDD" id="cd01948">
    <property type="entry name" value="EAL"/>
    <property type="match status" value="1"/>
</dbReference>
<accession>A0A840YZA9</accession>
<evidence type="ECO:0000313" key="4">
    <source>
        <dbReference type="Proteomes" id="UP000554342"/>
    </source>
</evidence>
<evidence type="ECO:0000313" key="3">
    <source>
        <dbReference type="EMBL" id="MBB5718983.1"/>
    </source>
</evidence>
<dbReference type="CDD" id="cd01949">
    <property type="entry name" value="GGDEF"/>
    <property type="match status" value="1"/>
</dbReference>
<name>A0A840YZA9_9SPHN</name>
<dbReference type="InterPro" id="IPR001633">
    <property type="entry name" value="EAL_dom"/>
</dbReference>
<dbReference type="Gene3D" id="3.30.70.270">
    <property type="match status" value="1"/>
</dbReference>
<reference evidence="3 4" key="1">
    <citation type="submission" date="2020-08" db="EMBL/GenBank/DDBJ databases">
        <title>Genomic Encyclopedia of Type Strains, Phase IV (KMG-IV): sequencing the most valuable type-strain genomes for metagenomic binning, comparative biology and taxonomic classification.</title>
        <authorList>
            <person name="Goeker M."/>
        </authorList>
    </citation>
    <scope>NUCLEOTIDE SEQUENCE [LARGE SCALE GENOMIC DNA]</scope>
    <source>
        <strain evidence="3 4">DSM 27203</strain>
    </source>
</reference>
<dbReference type="PROSITE" id="PS50883">
    <property type="entry name" value="EAL"/>
    <property type="match status" value="1"/>
</dbReference>
<gene>
    <name evidence="3" type="ORF">FHR23_001906</name>
</gene>
<feature type="domain" description="GGDEF" evidence="2">
    <location>
        <begin position="175"/>
        <end position="308"/>
    </location>
</feature>
<dbReference type="PROSITE" id="PS50887">
    <property type="entry name" value="GGDEF"/>
    <property type="match status" value="1"/>
</dbReference>
<organism evidence="3 4">
    <name type="scientific">Stakelama sediminis</name>
    <dbReference type="NCBI Taxonomy" id="463200"/>
    <lineage>
        <taxon>Bacteria</taxon>
        <taxon>Pseudomonadati</taxon>
        <taxon>Pseudomonadota</taxon>
        <taxon>Alphaproteobacteria</taxon>
        <taxon>Sphingomonadales</taxon>
        <taxon>Sphingomonadaceae</taxon>
        <taxon>Stakelama</taxon>
    </lineage>
</organism>
<evidence type="ECO:0000259" key="2">
    <source>
        <dbReference type="PROSITE" id="PS50887"/>
    </source>
</evidence>
<dbReference type="SUPFAM" id="SSF55073">
    <property type="entry name" value="Nucleotide cyclase"/>
    <property type="match status" value="1"/>
</dbReference>
<dbReference type="InterPro" id="IPR029787">
    <property type="entry name" value="Nucleotide_cyclase"/>
</dbReference>
<feature type="domain" description="EAL" evidence="1">
    <location>
        <begin position="315"/>
        <end position="570"/>
    </location>
</feature>
<sequence>MFLGRFRAEPDSSSAEVPTATSILHPFLPEESSDLLNLIPVAAAIVRFEEEQPAIVAVNRMFRLSGVGTERMRSVLLSELKEELTAFFQSTDAQKRFSWKYGNAVEYRYFDVLLARREQSSERPVCLLTLLDQTAELRTQQNLRREMLTDSLTGLCNRAGFGEVIEERVTNDNRDNFAVLAVNLNGFSRINACMGALSGDELLISVARRLKGALRGRDVLGRTGGDEFAILLHVDDATDDALEVAERIQEVLTTPFSLSDFEIRIDCAIGIALGCDQMADAEDMIRHAQFAVKRAKRTGRTEVYQSRVFDVARKQFRIETELRRAIETRALTLNFQPICDLSTGKITSFESLARWRTEDGTELTPGEFIPVAEESGLIVPLGRWALDEAVRTMSIWNRAADGDCGVKLAVNLSAIQLQRDRVPVVLREALERHGVDGSHIVLELTESALVTDPDGIAHTLRGLKDLGTTLAMDDFGTGYSNLAYLQTLPIDVLKIDRSFIQGMMGDRDKIAIVRAILSLAQALGMQTTAEGIESNELAQTLAALGCTYGQGFLYARPLSADDAFQFLRDS</sequence>
<dbReference type="InterPro" id="IPR050706">
    <property type="entry name" value="Cyclic-di-GMP_PDE-like"/>
</dbReference>
<dbReference type="Proteomes" id="UP000554342">
    <property type="component" value="Unassembled WGS sequence"/>
</dbReference>
<dbReference type="SMART" id="SM00052">
    <property type="entry name" value="EAL"/>
    <property type="match status" value="1"/>
</dbReference>
<dbReference type="AlphaFoldDB" id="A0A840YZA9"/>
<dbReference type="SMART" id="SM00267">
    <property type="entry name" value="GGDEF"/>
    <property type="match status" value="1"/>
</dbReference>
<dbReference type="InterPro" id="IPR000160">
    <property type="entry name" value="GGDEF_dom"/>
</dbReference>
<dbReference type="PANTHER" id="PTHR33121">
    <property type="entry name" value="CYCLIC DI-GMP PHOSPHODIESTERASE PDEF"/>
    <property type="match status" value="1"/>
</dbReference>
<keyword evidence="4" id="KW-1185">Reference proteome</keyword>
<evidence type="ECO:0000259" key="1">
    <source>
        <dbReference type="PROSITE" id="PS50883"/>
    </source>
</evidence>
<dbReference type="EMBL" id="JACIJI010000002">
    <property type="protein sequence ID" value="MBB5718983.1"/>
    <property type="molecule type" value="Genomic_DNA"/>
</dbReference>
<dbReference type="Pfam" id="PF00990">
    <property type="entry name" value="GGDEF"/>
    <property type="match status" value="1"/>
</dbReference>
<dbReference type="InterPro" id="IPR035919">
    <property type="entry name" value="EAL_sf"/>
</dbReference>
<dbReference type="NCBIfam" id="TIGR00254">
    <property type="entry name" value="GGDEF"/>
    <property type="match status" value="1"/>
</dbReference>
<comment type="caution">
    <text evidence="3">The sequence shown here is derived from an EMBL/GenBank/DDBJ whole genome shotgun (WGS) entry which is preliminary data.</text>
</comment>
<protein>
    <submittedName>
        <fullName evidence="3">Diguanylate cyclase (GGDEF)-like protein</fullName>
    </submittedName>
</protein>
<dbReference type="SUPFAM" id="SSF141868">
    <property type="entry name" value="EAL domain-like"/>
    <property type="match status" value="1"/>
</dbReference>
<dbReference type="RefSeq" id="WP_184003171.1">
    <property type="nucleotide sequence ID" value="NZ_BAABIF010000013.1"/>
</dbReference>